<dbReference type="GO" id="GO:0044233">
    <property type="term" value="C:mitochondria-associated endoplasmic reticulum membrane contact site"/>
    <property type="evidence" value="ECO:0007669"/>
    <property type="project" value="TreeGrafter"/>
</dbReference>
<dbReference type="GO" id="GO:0061908">
    <property type="term" value="C:phagophore"/>
    <property type="evidence" value="ECO:0007669"/>
    <property type="project" value="TreeGrafter"/>
</dbReference>
<dbReference type="GO" id="GO:0034045">
    <property type="term" value="C:phagophore assembly site membrane"/>
    <property type="evidence" value="ECO:0007669"/>
    <property type="project" value="UniProtKB-SubCell"/>
</dbReference>
<keyword evidence="3 6" id="KW-1017">Isopeptide bond</keyword>
<evidence type="ECO:0000313" key="11">
    <source>
        <dbReference type="EMBL" id="TFL04805.1"/>
    </source>
</evidence>
<feature type="domain" description="Autophagy protein ATG5 UblA" evidence="10">
    <location>
        <begin position="31"/>
        <end position="144"/>
    </location>
</feature>
<evidence type="ECO:0000256" key="2">
    <source>
        <dbReference type="ARBA" id="ARBA00006910"/>
    </source>
</evidence>
<dbReference type="Pfam" id="PF20637">
    <property type="entry name" value="ATG5_HBR"/>
    <property type="match status" value="1"/>
</dbReference>
<evidence type="ECO:0000256" key="3">
    <source>
        <dbReference type="ARBA" id="ARBA00022499"/>
    </source>
</evidence>
<comment type="function">
    <text evidence="6">Involved in cytoplasm to vacuole transport (Cvt) and autophagic vesicle formation.</text>
</comment>
<evidence type="ECO:0000259" key="10">
    <source>
        <dbReference type="Pfam" id="PF20638"/>
    </source>
</evidence>
<dbReference type="GO" id="GO:0034274">
    <property type="term" value="C:Atg12-Atg5-Atg16 complex"/>
    <property type="evidence" value="ECO:0007669"/>
    <property type="project" value="TreeGrafter"/>
</dbReference>
<gene>
    <name evidence="11" type="ORF">BDV98DRAFT_562860</name>
</gene>
<dbReference type="Pfam" id="PF04106">
    <property type="entry name" value="ATG5_UblB"/>
    <property type="match status" value="1"/>
</dbReference>
<evidence type="ECO:0000256" key="7">
    <source>
        <dbReference type="SAM" id="MobiDB-lite"/>
    </source>
</evidence>
<dbReference type="GO" id="GO:0000422">
    <property type="term" value="P:autophagy of mitochondrion"/>
    <property type="evidence" value="ECO:0007669"/>
    <property type="project" value="TreeGrafter"/>
</dbReference>
<dbReference type="GO" id="GO:0005776">
    <property type="term" value="C:autophagosome"/>
    <property type="evidence" value="ECO:0007669"/>
    <property type="project" value="TreeGrafter"/>
</dbReference>
<keyword evidence="5 6" id="KW-0072">Autophagy</keyword>
<evidence type="ECO:0000256" key="6">
    <source>
        <dbReference type="RuleBase" id="RU361202"/>
    </source>
</evidence>
<dbReference type="PANTHER" id="PTHR13040:SF2">
    <property type="entry name" value="AUTOPHAGY PROTEIN 5"/>
    <property type="match status" value="1"/>
</dbReference>
<feature type="region of interest" description="Disordered" evidence="7">
    <location>
        <begin position="303"/>
        <end position="330"/>
    </location>
</feature>
<keyword evidence="6" id="KW-0472">Membrane</keyword>
<keyword evidence="12" id="KW-1185">Reference proteome</keyword>
<protein>
    <recommendedName>
        <fullName evidence="6">Autophagy protein 5</fullName>
    </recommendedName>
</protein>
<dbReference type="Gene3D" id="1.10.246.190">
    <property type="entry name" value="Autophagy protein Apg5, helix rich domain"/>
    <property type="match status" value="1"/>
</dbReference>
<dbReference type="GO" id="GO:0019776">
    <property type="term" value="F:Atg8-family ligase activity"/>
    <property type="evidence" value="ECO:0007669"/>
    <property type="project" value="TreeGrafter"/>
</dbReference>
<dbReference type="Pfam" id="PF20638">
    <property type="entry name" value="ATG5_UblA"/>
    <property type="match status" value="1"/>
</dbReference>
<comment type="subcellular location">
    <subcellularLocation>
        <location evidence="1 6">Preautophagosomal structure membrane</location>
        <topology evidence="1 6">Peripheral membrane protein</topology>
    </subcellularLocation>
</comment>
<evidence type="ECO:0000259" key="9">
    <source>
        <dbReference type="Pfam" id="PF20637"/>
    </source>
</evidence>
<dbReference type="InterPro" id="IPR007239">
    <property type="entry name" value="Atg5"/>
</dbReference>
<dbReference type="InterPro" id="IPR042526">
    <property type="entry name" value="Atg5_HR"/>
</dbReference>
<proteinExistence type="inferred from homology"/>
<organism evidence="11 12">
    <name type="scientific">Pterulicium gracile</name>
    <dbReference type="NCBI Taxonomy" id="1884261"/>
    <lineage>
        <taxon>Eukaryota</taxon>
        <taxon>Fungi</taxon>
        <taxon>Dikarya</taxon>
        <taxon>Basidiomycota</taxon>
        <taxon>Agaricomycotina</taxon>
        <taxon>Agaricomycetes</taxon>
        <taxon>Agaricomycetidae</taxon>
        <taxon>Agaricales</taxon>
        <taxon>Pleurotineae</taxon>
        <taxon>Pterulaceae</taxon>
        <taxon>Pterulicium</taxon>
    </lineage>
</organism>
<dbReference type="Gene3D" id="3.10.20.90">
    <property type="entry name" value="Phosphatidylinositol 3-kinase Catalytic Subunit, Chain A, domain 1"/>
    <property type="match status" value="1"/>
</dbReference>
<evidence type="ECO:0000313" key="12">
    <source>
        <dbReference type="Proteomes" id="UP000305067"/>
    </source>
</evidence>
<dbReference type="Gene3D" id="3.10.20.620">
    <property type="match status" value="1"/>
</dbReference>
<dbReference type="Proteomes" id="UP000305067">
    <property type="component" value="Unassembled WGS sequence"/>
</dbReference>
<dbReference type="GO" id="GO:0034727">
    <property type="term" value="P:piecemeal microautophagy of the nucleus"/>
    <property type="evidence" value="ECO:0007669"/>
    <property type="project" value="TreeGrafter"/>
</dbReference>
<dbReference type="InterPro" id="IPR048939">
    <property type="entry name" value="ATG5_UblA"/>
</dbReference>
<dbReference type="GO" id="GO:0006995">
    <property type="term" value="P:cellular response to nitrogen starvation"/>
    <property type="evidence" value="ECO:0007669"/>
    <property type="project" value="TreeGrafter"/>
</dbReference>
<reference evidence="11 12" key="1">
    <citation type="journal article" date="2019" name="Nat. Ecol. Evol.">
        <title>Megaphylogeny resolves global patterns of mushroom evolution.</title>
        <authorList>
            <person name="Varga T."/>
            <person name="Krizsan K."/>
            <person name="Foldi C."/>
            <person name="Dima B."/>
            <person name="Sanchez-Garcia M."/>
            <person name="Sanchez-Ramirez S."/>
            <person name="Szollosi G.J."/>
            <person name="Szarkandi J.G."/>
            <person name="Papp V."/>
            <person name="Albert L."/>
            <person name="Andreopoulos W."/>
            <person name="Angelini C."/>
            <person name="Antonin V."/>
            <person name="Barry K.W."/>
            <person name="Bougher N.L."/>
            <person name="Buchanan P."/>
            <person name="Buyck B."/>
            <person name="Bense V."/>
            <person name="Catcheside P."/>
            <person name="Chovatia M."/>
            <person name="Cooper J."/>
            <person name="Damon W."/>
            <person name="Desjardin D."/>
            <person name="Finy P."/>
            <person name="Geml J."/>
            <person name="Haridas S."/>
            <person name="Hughes K."/>
            <person name="Justo A."/>
            <person name="Karasinski D."/>
            <person name="Kautmanova I."/>
            <person name="Kiss B."/>
            <person name="Kocsube S."/>
            <person name="Kotiranta H."/>
            <person name="LaButti K.M."/>
            <person name="Lechner B.E."/>
            <person name="Liimatainen K."/>
            <person name="Lipzen A."/>
            <person name="Lukacs Z."/>
            <person name="Mihaltcheva S."/>
            <person name="Morgado L.N."/>
            <person name="Niskanen T."/>
            <person name="Noordeloos M.E."/>
            <person name="Ohm R.A."/>
            <person name="Ortiz-Santana B."/>
            <person name="Ovrebo C."/>
            <person name="Racz N."/>
            <person name="Riley R."/>
            <person name="Savchenko A."/>
            <person name="Shiryaev A."/>
            <person name="Soop K."/>
            <person name="Spirin V."/>
            <person name="Szebenyi C."/>
            <person name="Tomsovsky M."/>
            <person name="Tulloss R.E."/>
            <person name="Uehling J."/>
            <person name="Grigoriev I.V."/>
            <person name="Vagvolgyi C."/>
            <person name="Papp T."/>
            <person name="Martin F.M."/>
            <person name="Miettinen O."/>
            <person name="Hibbett D.S."/>
            <person name="Nagy L.G."/>
        </authorList>
    </citation>
    <scope>NUCLEOTIDE SEQUENCE [LARGE SCALE GENOMIC DNA]</scope>
    <source>
        <strain evidence="11 12">CBS 309.79</strain>
    </source>
</reference>
<dbReference type="PANTHER" id="PTHR13040">
    <property type="entry name" value="AUTOPHAGY PROTEIN 5"/>
    <property type="match status" value="1"/>
</dbReference>
<feature type="domain" description="Autophagy protein ATG5 UblB" evidence="8">
    <location>
        <begin position="258"/>
        <end position="369"/>
    </location>
</feature>
<dbReference type="STRING" id="1884261.A0A5C3QS56"/>
<sequence length="376" mass="41445">MSAYGTTRHQSTVTGPYTTPASTILFRRLSWEGTVPLEIRVDSKELPDNSDRGLECYYIQAPRVAYLPLLLPSIKNYLMDVVFDETAGKTLKEEDWWFENEDGTLLKWHWPIGLIYDNHTISSKSLSNAAALADATAPLRIIMHLASPPADKLLMQPNPEACKQAFMGQMKEADFIRWGNTKRMTSIRKQEQDGMWEGVKDHNFDEYWRVASKIIPTTSPVRPQSPPPSSSVSMHTRPPSADGALPSDKDGAYNVRSVPVRIYLPDGPVLQDLVPPLLEDGSPHTLSRYLSHLIPLLFPPKPSTTTTAARPPLPASFPGGRPSTTPSASDARSSMAFALIQGVLAPGESEMAWLGACLTGADGWLNVCVGLRTDHR</sequence>
<evidence type="ECO:0000256" key="5">
    <source>
        <dbReference type="ARBA" id="ARBA00023006"/>
    </source>
</evidence>
<keyword evidence="6" id="KW-0813">Transport</keyword>
<evidence type="ECO:0000256" key="4">
    <source>
        <dbReference type="ARBA" id="ARBA00022843"/>
    </source>
</evidence>
<evidence type="ECO:0000259" key="8">
    <source>
        <dbReference type="Pfam" id="PF04106"/>
    </source>
</evidence>
<evidence type="ECO:0000256" key="1">
    <source>
        <dbReference type="ARBA" id="ARBA00004623"/>
    </source>
</evidence>
<feature type="region of interest" description="Disordered" evidence="7">
    <location>
        <begin position="215"/>
        <end position="251"/>
    </location>
</feature>
<comment type="similarity">
    <text evidence="2 6">Belongs to the ATG5 family.</text>
</comment>
<dbReference type="InterPro" id="IPR048318">
    <property type="entry name" value="ATG5_UblB"/>
</dbReference>
<comment type="subunit">
    <text evidence="6">Conjugated with ATG12.</text>
</comment>
<accession>A0A5C3QS56</accession>
<dbReference type="InterPro" id="IPR042527">
    <property type="entry name" value="Atg5_UblA_dom_sf"/>
</dbReference>
<keyword evidence="4 6" id="KW-0832">Ubl conjugation</keyword>
<feature type="domain" description="Autophagy protein ATG5 alpha-helical bundle region" evidence="9">
    <location>
        <begin position="160"/>
        <end position="217"/>
    </location>
</feature>
<dbReference type="OrthoDB" id="272162at2759"/>
<name>A0A5C3QS56_9AGAR</name>
<dbReference type="AlphaFoldDB" id="A0A5C3QS56"/>
<dbReference type="InterPro" id="IPR048940">
    <property type="entry name" value="ATG5_HBR"/>
</dbReference>
<dbReference type="EMBL" id="ML178818">
    <property type="protein sequence ID" value="TFL04805.1"/>
    <property type="molecule type" value="Genomic_DNA"/>
</dbReference>